<feature type="region of interest" description="Disordered" evidence="1">
    <location>
        <begin position="364"/>
        <end position="414"/>
    </location>
</feature>
<dbReference type="EMBL" id="BKCJ010004068">
    <property type="protein sequence ID" value="GEU58829.1"/>
    <property type="molecule type" value="Genomic_DNA"/>
</dbReference>
<dbReference type="AlphaFoldDB" id="A0A6L2LCG0"/>
<feature type="compositionally biased region" description="Polar residues" evidence="1">
    <location>
        <begin position="366"/>
        <end position="398"/>
    </location>
</feature>
<reference evidence="2" key="1">
    <citation type="journal article" date="2019" name="Sci. Rep.">
        <title>Draft genome of Tanacetum cinerariifolium, the natural source of mosquito coil.</title>
        <authorList>
            <person name="Yamashiro T."/>
            <person name="Shiraishi A."/>
            <person name="Satake H."/>
            <person name="Nakayama K."/>
        </authorList>
    </citation>
    <scope>NUCLEOTIDE SEQUENCE</scope>
</reference>
<gene>
    <name evidence="2" type="ORF">Tci_030807</name>
</gene>
<accession>A0A6L2LCG0</accession>
<name>A0A6L2LCG0_TANCI</name>
<evidence type="ECO:0000313" key="2">
    <source>
        <dbReference type="EMBL" id="GEU58829.1"/>
    </source>
</evidence>
<comment type="caution">
    <text evidence="2">The sequence shown here is derived from an EMBL/GenBank/DDBJ whole genome shotgun (WGS) entry which is preliminary data.</text>
</comment>
<proteinExistence type="predicted"/>
<sequence length="557" mass="62563">MNKLVKGNLVRGLPSKLFENDQSCVACQKGKHHRASLDHLGKFNGKVDEGSGPNWLFDIDALIKEMKYEPIVEGTQSNGFASIKASDNACQARKETERVKDYILLQLWTTHPPFSQDLKNSHADGSKPSSDDGKKVDEDPRNENECNDQEKDNNVNSTNNVNTVSLTVNVTGINKDNELLFDPNIHVLEDVSIFNFSNDDEDDGFKDPDFFDIVYKVEIALYGLHQAPRARYETLSTYLLDNGFQRGKIDKTLFIKRHKVKQKKEGIFISQDKYVAKILKNFGFTKVKNESTRIETQKPMLKNEDVCACARYQDNLKVSHLYVVKRIFRKPTRKDTQVPQPSDLIEHVADEVVPKELGDSLVRAASTASSLEAEQDNGDINKTQSKVTPNESSSQRTDSCGGPKCQEAMGDTTAQTSLKRRVKKLEKKNRSKTHKLKRLYKVGLTARVESSDEEILGEDASKQWRTEAIDADEDITLVNDQDDADMFDVNDLSSEEVFVVEQEVAKDVNKNVVEEVVNAAQDSTTATTITSEERILAQALKALKTSKPKVKGIVIQE</sequence>
<evidence type="ECO:0000256" key="1">
    <source>
        <dbReference type="SAM" id="MobiDB-lite"/>
    </source>
</evidence>
<organism evidence="2">
    <name type="scientific">Tanacetum cinerariifolium</name>
    <name type="common">Dalmatian daisy</name>
    <name type="synonym">Chrysanthemum cinerariifolium</name>
    <dbReference type="NCBI Taxonomy" id="118510"/>
    <lineage>
        <taxon>Eukaryota</taxon>
        <taxon>Viridiplantae</taxon>
        <taxon>Streptophyta</taxon>
        <taxon>Embryophyta</taxon>
        <taxon>Tracheophyta</taxon>
        <taxon>Spermatophyta</taxon>
        <taxon>Magnoliopsida</taxon>
        <taxon>eudicotyledons</taxon>
        <taxon>Gunneridae</taxon>
        <taxon>Pentapetalae</taxon>
        <taxon>asterids</taxon>
        <taxon>campanulids</taxon>
        <taxon>Asterales</taxon>
        <taxon>Asteraceae</taxon>
        <taxon>Asteroideae</taxon>
        <taxon>Anthemideae</taxon>
        <taxon>Anthemidinae</taxon>
        <taxon>Tanacetum</taxon>
    </lineage>
</organism>
<feature type="region of interest" description="Disordered" evidence="1">
    <location>
        <begin position="115"/>
        <end position="160"/>
    </location>
</feature>
<feature type="compositionally biased region" description="Basic and acidic residues" evidence="1">
    <location>
        <begin position="119"/>
        <end position="153"/>
    </location>
</feature>
<protein>
    <submittedName>
        <fullName evidence="2">Uncharacterized protein</fullName>
    </submittedName>
</protein>